<feature type="transmembrane region" description="Helical" evidence="1">
    <location>
        <begin position="16"/>
        <end position="36"/>
    </location>
</feature>
<name>A0A9N9UGX8_9HYPO</name>
<keyword evidence="1" id="KW-1133">Transmembrane helix</keyword>
<evidence type="ECO:0000256" key="1">
    <source>
        <dbReference type="SAM" id="Phobius"/>
    </source>
</evidence>
<dbReference type="Proteomes" id="UP000754883">
    <property type="component" value="Unassembled WGS sequence"/>
</dbReference>
<sequence>MLLGAFEYVPARNESVILALLVVVAWPCISSLRVYWSRPKIALEGPPLAFGKWLSSVAFLAQGSKSIFNSYNKIKSKS</sequence>
<reference evidence="3" key="1">
    <citation type="submission" date="2019-06" db="EMBL/GenBank/DDBJ databases">
        <authorList>
            <person name="Broberg M."/>
        </authorList>
    </citation>
    <scope>NUCLEOTIDE SEQUENCE [LARGE SCALE GENOMIC DNA]</scope>
</reference>
<keyword evidence="3" id="KW-1185">Reference proteome</keyword>
<keyword evidence="1" id="KW-0812">Transmembrane</keyword>
<keyword evidence="1" id="KW-0472">Membrane</keyword>
<accession>A0A9N9UGX8</accession>
<reference evidence="2 3" key="2">
    <citation type="submission" date="2021-10" db="EMBL/GenBank/DDBJ databases">
        <authorList>
            <person name="Piombo E."/>
        </authorList>
    </citation>
    <scope>NUCLEOTIDE SEQUENCE [LARGE SCALE GENOMIC DNA]</scope>
</reference>
<organism evidence="2 3">
    <name type="scientific">Clonostachys byssicola</name>
    <dbReference type="NCBI Taxonomy" id="160290"/>
    <lineage>
        <taxon>Eukaryota</taxon>
        <taxon>Fungi</taxon>
        <taxon>Dikarya</taxon>
        <taxon>Ascomycota</taxon>
        <taxon>Pezizomycotina</taxon>
        <taxon>Sordariomycetes</taxon>
        <taxon>Hypocreomycetidae</taxon>
        <taxon>Hypocreales</taxon>
        <taxon>Bionectriaceae</taxon>
        <taxon>Clonostachys</taxon>
    </lineage>
</organism>
<evidence type="ECO:0000313" key="2">
    <source>
        <dbReference type="EMBL" id="CAG9988259.1"/>
    </source>
</evidence>
<dbReference type="EMBL" id="CABFNO020001448">
    <property type="protein sequence ID" value="CAG9988259.1"/>
    <property type="molecule type" value="Genomic_DNA"/>
</dbReference>
<comment type="caution">
    <text evidence="2">The sequence shown here is derived from an EMBL/GenBank/DDBJ whole genome shotgun (WGS) entry which is preliminary data.</text>
</comment>
<evidence type="ECO:0000313" key="3">
    <source>
        <dbReference type="Proteomes" id="UP000754883"/>
    </source>
</evidence>
<protein>
    <submittedName>
        <fullName evidence="2">Uncharacterized protein</fullName>
    </submittedName>
</protein>
<gene>
    <name evidence="2" type="ORF">CBYS24578_00016487</name>
</gene>
<dbReference type="AlphaFoldDB" id="A0A9N9UGX8"/>
<proteinExistence type="predicted"/>